<accession>A0A941W4F1</accession>
<dbReference type="PANTHER" id="PTHR42852:SF13">
    <property type="entry name" value="PROTEIN DIPZ"/>
    <property type="match status" value="1"/>
</dbReference>
<dbReference type="InterPro" id="IPR036249">
    <property type="entry name" value="Thioredoxin-like_sf"/>
</dbReference>
<gene>
    <name evidence="3" type="ORF">MAG551_02169</name>
</gene>
<dbReference type="InterPro" id="IPR013766">
    <property type="entry name" value="Thioredoxin_domain"/>
</dbReference>
<dbReference type="Gene3D" id="3.40.30.10">
    <property type="entry name" value="Glutaredoxin"/>
    <property type="match status" value="1"/>
</dbReference>
<dbReference type="InterPro" id="IPR017937">
    <property type="entry name" value="Thioredoxin_CS"/>
</dbReference>
<evidence type="ECO:0000259" key="2">
    <source>
        <dbReference type="PROSITE" id="PS51352"/>
    </source>
</evidence>
<dbReference type="EMBL" id="JAANXD010000080">
    <property type="protein sequence ID" value="MBS1259103.1"/>
    <property type="molecule type" value="Genomic_DNA"/>
</dbReference>
<dbReference type="InterPro" id="IPR050553">
    <property type="entry name" value="Thioredoxin_ResA/DsbE_sf"/>
</dbReference>
<dbReference type="PANTHER" id="PTHR42852">
    <property type="entry name" value="THIOL:DISULFIDE INTERCHANGE PROTEIN DSBE"/>
    <property type="match status" value="1"/>
</dbReference>
<feature type="domain" description="Thioredoxin" evidence="2">
    <location>
        <begin position="16"/>
        <end position="169"/>
    </location>
</feature>
<name>A0A941W4F1_9BACT</name>
<keyword evidence="1" id="KW-0676">Redox-active center</keyword>
<sequence>MIRFFDSLIKNRYLRFLILTPIAAFCLSSVFQEYSLCADTIETVDAGFLENEITNSKSEVLIVDFWATFCAPCSKQAPVFSNIYKKYKSKGLSIIGVSFDFDREKLQKFIGKTEIRYPVYLGNEDVGFHYDIRSIPTMLIYDRDRNLVQNHVGLVGEDELSQIIENLLKDK</sequence>
<dbReference type="Pfam" id="PF13905">
    <property type="entry name" value="Thioredoxin_8"/>
    <property type="match status" value="1"/>
</dbReference>
<dbReference type="SUPFAM" id="SSF52833">
    <property type="entry name" value="Thioredoxin-like"/>
    <property type="match status" value="1"/>
</dbReference>
<evidence type="ECO:0000313" key="4">
    <source>
        <dbReference type="Proteomes" id="UP000722750"/>
    </source>
</evidence>
<dbReference type="PROSITE" id="PS00194">
    <property type="entry name" value="THIOREDOXIN_1"/>
    <property type="match status" value="1"/>
</dbReference>
<proteinExistence type="predicted"/>
<dbReference type="PROSITE" id="PS51352">
    <property type="entry name" value="THIOREDOXIN_2"/>
    <property type="match status" value="1"/>
</dbReference>
<dbReference type="CDD" id="cd02966">
    <property type="entry name" value="TlpA_like_family"/>
    <property type="match status" value="1"/>
</dbReference>
<dbReference type="Proteomes" id="UP000722750">
    <property type="component" value="Unassembled WGS sequence"/>
</dbReference>
<protein>
    <submittedName>
        <fullName evidence="3">Thiol-disulfide oxidoreductase ResA</fullName>
    </submittedName>
</protein>
<dbReference type="AlphaFoldDB" id="A0A941W4F1"/>
<reference evidence="3" key="1">
    <citation type="journal article" date="2021" name="ISME J.">
        <title>Fine-scale metabolic discontinuity in a stratified prokaryote microbiome of a Red Sea deep halocline.</title>
        <authorList>
            <person name="Michoud G."/>
            <person name="Ngugi D.K."/>
            <person name="Barozzi A."/>
            <person name="Merlino G."/>
            <person name="Calleja M.L."/>
            <person name="Delgado-Huertas A."/>
            <person name="Moran X.A.G."/>
            <person name="Daffonchio D."/>
        </authorList>
    </citation>
    <scope>NUCLEOTIDE SEQUENCE</scope>
    <source>
        <strain evidence="3">SuakinDeep_MAG55_1</strain>
    </source>
</reference>
<evidence type="ECO:0000313" key="3">
    <source>
        <dbReference type="EMBL" id="MBS1259103.1"/>
    </source>
</evidence>
<evidence type="ECO:0000256" key="1">
    <source>
        <dbReference type="ARBA" id="ARBA00023284"/>
    </source>
</evidence>
<organism evidence="3 4">
    <name type="scientific">Candidatus Scalindua arabica</name>
    <dbReference type="NCBI Taxonomy" id="1127984"/>
    <lineage>
        <taxon>Bacteria</taxon>
        <taxon>Pseudomonadati</taxon>
        <taxon>Planctomycetota</taxon>
        <taxon>Candidatus Brocadiia</taxon>
        <taxon>Candidatus Brocadiales</taxon>
        <taxon>Candidatus Scalinduaceae</taxon>
        <taxon>Candidatus Scalindua</taxon>
    </lineage>
</organism>
<comment type="caution">
    <text evidence="3">The sequence shown here is derived from an EMBL/GenBank/DDBJ whole genome shotgun (WGS) entry which is preliminary data.</text>
</comment>
<dbReference type="InterPro" id="IPR012336">
    <property type="entry name" value="Thioredoxin-like_fold"/>
</dbReference>